<dbReference type="EMBL" id="JBBBZM010000176">
    <property type="protein sequence ID" value="KAL0632311.1"/>
    <property type="molecule type" value="Genomic_DNA"/>
</dbReference>
<reference evidence="2 3" key="1">
    <citation type="submission" date="2024-02" db="EMBL/GenBank/DDBJ databases">
        <title>Discinaceae phylogenomics.</title>
        <authorList>
            <person name="Dirks A.C."/>
            <person name="James T.Y."/>
        </authorList>
    </citation>
    <scope>NUCLEOTIDE SEQUENCE [LARGE SCALE GENOMIC DNA]</scope>
    <source>
        <strain evidence="2 3">ACD0624</strain>
    </source>
</reference>
<comment type="caution">
    <text evidence="2">The sequence shown here is derived from an EMBL/GenBank/DDBJ whole genome shotgun (WGS) entry which is preliminary data.</text>
</comment>
<dbReference type="Gene3D" id="3.30.420.10">
    <property type="entry name" value="Ribonuclease H-like superfamily/Ribonuclease H"/>
    <property type="match status" value="1"/>
</dbReference>
<dbReference type="Proteomes" id="UP001447188">
    <property type="component" value="Unassembled WGS sequence"/>
</dbReference>
<protein>
    <recommendedName>
        <fullName evidence="4">RNase H type-1 domain-containing protein</fullName>
    </recommendedName>
</protein>
<evidence type="ECO:0008006" key="4">
    <source>
        <dbReference type="Google" id="ProtNLM"/>
    </source>
</evidence>
<sequence length="142" mass="16757">MAVKIRRLWREARRRGIEVKLEWVKGHAKIWGNVKADKRSKEGAGSRGREDDDAFISEAWMTREAKEEVVREWSTKWKKEKKVQGKDYGLTPETRHTASQHPASRREKVVVSRLRSGHINVNKYRKRIGKIESEECQCYMSY</sequence>
<evidence type="ECO:0000313" key="3">
    <source>
        <dbReference type="Proteomes" id="UP001447188"/>
    </source>
</evidence>
<accession>A0ABR3G915</accession>
<gene>
    <name evidence="2" type="ORF">Q9L58_008832</name>
</gene>
<feature type="region of interest" description="Disordered" evidence="1">
    <location>
        <begin position="84"/>
        <end position="108"/>
    </location>
</feature>
<keyword evidence="3" id="KW-1185">Reference proteome</keyword>
<organism evidence="2 3">
    <name type="scientific">Discina gigas</name>
    <dbReference type="NCBI Taxonomy" id="1032678"/>
    <lineage>
        <taxon>Eukaryota</taxon>
        <taxon>Fungi</taxon>
        <taxon>Dikarya</taxon>
        <taxon>Ascomycota</taxon>
        <taxon>Pezizomycotina</taxon>
        <taxon>Pezizomycetes</taxon>
        <taxon>Pezizales</taxon>
        <taxon>Discinaceae</taxon>
        <taxon>Discina</taxon>
    </lineage>
</organism>
<evidence type="ECO:0000313" key="2">
    <source>
        <dbReference type="EMBL" id="KAL0632311.1"/>
    </source>
</evidence>
<name>A0ABR3G915_9PEZI</name>
<dbReference type="SUPFAM" id="SSF53098">
    <property type="entry name" value="Ribonuclease H-like"/>
    <property type="match status" value="1"/>
</dbReference>
<evidence type="ECO:0000256" key="1">
    <source>
        <dbReference type="SAM" id="MobiDB-lite"/>
    </source>
</evidence>
<proteinExistence type="predicted"/>
<dbReference type="InterPro" id="IPR036397">
    <property type="entry name" value="RNaseH_sf"/>
</dbReference>
<dbReference type="InterPro" id="IPR012337">
    <property type="entry name" value="RNaseH-like_sf"/>
</dbReference>